<dbReference type="PATRIC" id="fig|1324957.4.peg.2435"/>
<feature type="domain" description="UspA" evidence="3">
    <location>
        <begin position="153"/>
        <end position="297"/>
    </location>
</feature>
<keyword evidence="5" id="KW-1185">Reference proteome</keyword>
<feature type="coiled-coil region" evidence="2">
    <location>
        <begin position="54"/>
        <end position="81"/>
    </location>
</feature>
<dbReference type="eggNOG" id="arCOG00449">
    <property type="taxonomic scope" value="Archaea"/>
</dbReference>
<feature type="domain" description="UspA" evidence="3">
    <location>
        <begin position="9"/>
        <end position="141"/>
    </location>
</feature>
<dbReference type="STRING" id="1324957.K933_11981"/>
<dbReference type="PRINTS" id="PR01438">
    <property type="entry name" value="UNVRSLSTRESS"/>
</dbReference>
<dbReference type="EMBL" id="ASGZ01000040">
    <property type="protein sequence ID" value="ESP87877.1"/>
    <property type="molecule type" value="Genomic_DNA"/>
</dbReference>
<keyword evidence="2" id="KW-0175">Coiled coil</keyword>
<evidence type="ECO:0000259" key="3">
    <source>
        <dbReference type="Pfam" id="PF00582"/>
    </source>
</evidence>
<dbReference type="Gene3D" id="3.40.50.620">
    <property type="entry name" value="HUPs"/>
    <property type="match status" value="2"/>
</dbReference>
<evidence type="ECO:0000313" key="5">
    <source>
        <dbReference type="Proteomes" id="UP000017840"/>
    </source>
</evidence>
<dbReference type="PANTHER" id="PTHR46268:SF6">
    <property type="entry name" value="UNIVERSAL STRESS PROTEIN UP12"/>
    <property type="match status" value="1"/>
</dbReference>
<protein>
    <submittedName>
        <fullName evidence="4">UspA domain-containing protein</fullName>
    </submittedName>
</protein>
<comment type="caution">
    <text evidence="4">The sequence shown here is derived from an EMBL/GenBank/DDBJ whole genome shotgun (WGS) entry which is preliminary data.</text>
</comment>
<comment type="similarity">
    <text evidence="1">Belongs to the universal stress protein A family.</text>
</comment>
<sequence>MSELAELGFDDLLVPVDGSDHAADALSYALALATGTGARVHVCSVVNPYTLSKVTDLREAREGAEEVVADAERRVEAAGLDAVTAVREGSPADAIREYAEEAGVDCVVMSTHGRSGVERYLIGSVTEKVVRTSPVPVLAVHTTDADGGREGEYRRLLLPTDGSAAAAAAERTAVAFASAFDATLDVVSVVDSTDLATAAGPTGAEGEAVRQVEKALDARAARATDAVADDARAAGVDVETSVEQGSVHERILARATETDADAIVVGTHGRGGVERYLLGSVAEKVVRLADRPVLVVPADAADVEGEGASDAGT</sequence>
<proteinExistence type="inferred from homology"/>
<dbReference type="OrthoDB" id="105697at2157"/>
<organism evidence="4 5">
    <name type="scientific">Candidatus Halobonum tyrrellensis G22</name>
    <dbReference type="NCBI Taxonomy" id="1324957"/>
    <lineage>
        <taxon>Archaea</taxon>
        <taxon>Methanobacteriati</taxon>
        <taxon>Methanobacteriota</taxon>
        <taxon>Stenosarchaea group</taxon>
        <taxon>Halobacteria</taxon>
        <taxon>Halobacteriales</taxon>
        <taxon>Haloferacaceae</taxon>
        <taxon>Candidatus Halobonum</taxon>
    </lineage>
</organism>
<name>V4IXJ3_9EURY</name>
<dbReference type="InterPro" id="IPR006016">
    <property type="entry name" value="UspA"/>
</dbReference>
<dbReference type="PANTHER" id="PTHR46268">
    <property type="entry name" value="STRESS RESPONSE PROTEIN NHAX"/>
    <property type="match status" value="1"/>
</dbReference>
<accession>V4IXJ3</accession>
<dbReference type="InterPro" id="IPR014729">
    <property type="entry name" value="Rossmann-like_a/b/a_fold"/>
</dbReference>
<dbReference type="Proteomes" id="UP000017840">
    <property type="component" value="Unassembled WGS sequence"/>
</dbReference>
<evidence type="ECO:0000256" key="1">
    <source>
        <dbReference type="ARBA" id="ARBA00008791"/>
    </source>
</evidence>
<evidence type="ECO:0000313" key="4">
    <source>
        <dbReference type="EMBL" id="ESP87877.1"/>
    </source>
</evidence>
<dbReference type="AlphaFoldDB" id="V4IXJ3"/>
<reference evidence="4 5" key="1">
    <citation type="journal article" date="2013" name="Genome Announc.">
        <title>Draft Genome Sequence of 'Candidatus Halobonum tyrrellensis' Strain G22, Isolated from the Hypersaline Waters of Lake Tyrrell, Australia.</title>
        <authorList>
            <person name="Ugalde J.A."/>
            <person name="Narasingarao P."/>
            <person name="Kuo S."/>
            <person name="Podell S."/>
            <person name="Allen E.E."/>
        </authorList>
    </citation>
    <scope>NUCLEOTIDE SEQUENCE [LARGE SCALE GENOMIC DNA]</scope>
    <source>
        <strain evidence="4 5">G22</strain>
    </source>
</reference>
<dbReference type="Pfam" id="PF00582">
    <property type="entry name" value="Usp"/>
    <property type="match status" value="2"/>
</dbReference>
<dbReference type="InterPro" id="IPR006015">
    <property type="entry name" value="Universal_stress_UspA"/>
</dbReference>
<evidence type="ECO:0000256" key="2">
    <source>
        <dbReference type="SAM" id="Coils"/>
    </source>
</evidence>
<gene>
    <name evidence="4" type="ORF">K933_11981</name>
</gene>
<dbReference type="SUPFAM" id="SSF52402">
    <property type="entry name" value="Adenine nucleotide alpha hydrolases-like"/>
    <property type="match status" value="2"/>
</dbReference>
<dbReference type="RefSeq" id="WP_023394972.1">
    <property type="nucleotide sequence ID" value="NZ_ASGZ01000040.1"/>
</dbReference>
<dbReference type="CDD" id="cd00293">
    <property type="entry name" value="USP-like"/>
    <property type="match status" value="2"/>
</dbReference>